<dbReference type="Gene3D" id="3.40.50.300">
    <property type="entry name" value="P-loop containing nucleotide triphosphate hydrolases"/>
    <property type="match status" value="1"/>
</dbReference>
<keyword evidence="2 5" id="KW-0547">Nucleotide-binding</keyword>
<comment type="catalytic activity">
    <reaction evidence="5">
        <text>3'-dephospho-CoA + ATP = ADP + CoA + H(+)</text>
        <dbReference type="Rhea" id="RHEA:18245"/>
        <dbReference type="ChEBI" id="CHEBI:15378"/>
        <dbReference type="ChEBI" id="CHEBI:30616"/>
        <dbReference type="ChEBI" id="CHEBI:57287"/>
        <dbReference type="ChEBI" id="CHEBI:57328"/>
        <dbReference type="ChEBI" id="CHEBI:456216"/>
        <dbReference type="EC" id="2.7.1.24"/>
    </reaction>
</comment>
<dbReference type="PANTHER" id="PTHR10695:SF46">
    <property type="entry name" value="BIFUNCTIONAL COENZYME A SYNTHASE-RELATED"/>
    <property type="match status" value="1"/>
</dbReference>
<dbReference type="EC" id="2.7.1.24" evidence="5 6"/>
<keyword evidence="5" id="KW-0963">Cytoplasm</keyword>
<dbReference type="InterPro" id="IPR027417">
    <property type="entry name" value="P-loop_NTPase"/>
</dbReference>
<name>A0ABU9UBQ1_9SPIR</name>
<keyword evidence="8" id="KW-1185">Reference proteome</keyword>
<comment type="subcellular location">
    <subcellularLocation>
        <location evidence="5">Cytoplasm</location>
    </subcellularLocation>
</comment>
<dbReference type="PROSITE" id="PS51219">
    <property type="entry name" value="DPCK"/>
    <property type="match status" value="1"/>
</dbReference>
<evidence type="ECO:0000313" key="8">
    <source>
        <dbReference type="Proteomes" id="UP001466331"/>
    </source>
</evidence>
<dbReference type="PANTHER" id="PTHR10695">
    <property type="entry name" value="DEPHOSPHO-COA KINASE-RELATED"/>
    <property type="match status" value="1"/>
</dbReference>
<dbReference type="GO" id="GO:0004140">
    <property type="term" value="F:dephospho-CoA kinase activity"/>
    <property type="evidence" value="ECO:0007669"/>
    <property type="project" value="UniProtKB-EC"/>
</dbReference>
<sequence>MKSVFTRPVIGITGPAGCGKSTIARFLAERLGYVYIDVDGLGHEALEKKAKDIENAFGNGVVCDGIVDRRKLGKIVFSSVHELAKLESIVHPYISKRAIAIVSKNNGGVVLDAALLIKLGLADVCSHLLIVKAVVPIRFFRLIRRDGFSLSRILGIFKSQRNLYSQFFLPDVDTKYISNNWGKKRLVEKLDRVIALWGL</sequence>
<dbReference type="EMBL" id="JBCHKQ010000001">
    <property type="protein sequence ID" value="MEM5947410.1"/>
    <property type="molecule type" value="Genomic_DNA"/>
</dbReference>
<keyword evidence="5 7" id="KW-0808">Transferase</keyword>
<comment type="function">
    <text evidence="5">Catalyzes the phosphorylation of the 3'-hydroxyl group of dephosphocoenzyme A to form coenzyme A.</text>
</comment>
<proteinExistence type="inferred from homology"/>
<gene>
    <name evidence="5 7" type="primary">coaE</name>
    <name evidence="7" type="ORF">WKV44_02525</name>
</gene>
<dbReference type="NCBIfam" id="TIGR00152">
    <property type="entry name" value="dephospho-CoA kinase"/>
    <property type="match status" value="1"/>
</dbReference>
<evidence type="ECO:0000256" key="6">
    <source>
        <dbReference type="NCBIfam" id="TIGR00152"/>
    </source>
</evidence>
<dbReference type="HAMAP" id="MF_00376">
    <property type="entry name" value="Dephospho_CoA_kinase"/>
    <property type="match status" value="1"/>
</dbReference>
<evidence type="ECO:0000313" key="7">
    <source>
        <dbReference type="EMBL" id="MEM5947410.1"/>
    </source>
</evidence>
<dbReference type="Proteomes" id="UP001466331">
    <property type="component" value="Unassembled WGS sequence"/>
</dbReference>
<comment type="pathway">
    <text evidence="5">Cofactor biosynthesis; coenzyme A biosynthesis; CoA from (R)-pantothenate: step 5/5.</text>
</comment>
<organism evidence="7 8">
    <name type="scientific">Rarispira pelagica</name>
    <dbReference type="NCBI Taxonomy" id="3141764"/>
    <lineage>
        <taxon>Bacteria</taxon>
        <taxon>Pseudomonadati</taxon>
        <taxon>Spirochaetota</taxon>
        <taxon>Spirochaetia</taxon>
        <taxon>Winmispirales</taxon>
        <taxon>Winmispiraceae</taxon>
        <taxon>Rarispira</taxon>
    </lineage>
</organism>
<evidence type="ECO:0000256" key="5">
    <source>
        <dbReference type="HAMAP-Rule" id="MF_00376"/>
    </source>
</evidence>
<dbReference type="SUPFAM" id="SSF52540">
    <property type="entry name" value="P-loop containing nucleoside triphosphate hydrolases"/>
    <property type="match status" value="1"/>
</dbReference>
<reference evidence="7 8" key="1">
    <citation type="submission" date="2024-03" db="EMBL/GenBank/DDBJ databases">
        <title>Ignisphaera cupida sp. nov., a hyperthermophilic hydrolytic archaeon from a hot spring of Kamchatka, and proposal of Ignisphaeraceae fam. nov.</title>
        <authorList>
            <person name="Podosokorskaya O.A."/>
            <person name="Elcheninov A.G."/>
            <person name="Maltseva A.I."/>
            <person name="Zayulina K.S."/>
            <person name="Novikov A."/>
            <person name="Merkel A.Y."/>
        </authorList>
    </citation>
    <scope>NUCLEOTIDE SEQUENCE [LARGE SCALE GENOMIC DNA]</scope>
    <source>
        <strain evidence="7 8">38H-sp</strain>
    </source>
</reference>
<evidence type="ECO:0000256" key="4">
    <source>
        <dbReference type="ARBA" id="ARBA00022993"/>
    </source>
</evidence>
<evidence type="ECO:0000256" key="2">
    <source>
        <dbReference type="ARBA" id="ARBA00022741"/>
    </source>
</evidence>
<dbReference type="Pfam" id="PF01121">
    <property type="entry name" value="CoaE"/>
    <property type="match status" value="1"/>
</dbReference>
<keyword evidence="3 5" id="KW-0067">ATP-binding</keyword>
<comment type="caution">
    <text evidence="7">The sequence shown here is derived from an EMBL/GenBank/DDBJ whole genome shotgun (WGS) entry which is preliminary data.</text>
</comment>
<keyword evidence="4 5" id="KW-0173">Coenzyme A biosynthesis</keyword>
<accession>A0ABU9UBQ1</accession>
<dbReference type="CDD" id="cd02022">
    <property type="entry name" value="DPCK"/>
    <property type="match status" value="1"/>
</dbReference>
<dbReference type="RefSeq" id="WP_420068859.1">
    <property type="nucleotide sequence ID" value="NZ_JBCHKQ010000001.1"/>
</dbReference>
<keyword evidence="5 7" id="KW-0418">Kinase</keyword>
<evidence type="ECO:0000256" key="1">
    <source>
        <dbReference type="ARBA" id="ARBA00009018"/>
    </source>
</evidence>
<dbReference type="InterPro" id="IPR001977">
    <property type="entry name" value="Depp_CoAkinase"/>
</dbReference>
<comment type="similarity">
    <text evidence="1 5">Belongs to the CoaE family.</text>
</comment>
<evidence type="ECO:0000256" key="3">
    <source>
        <dbReference type="ARBA" id="ARBA00022840"/>
    </source>
</evidence>
<feature type="binding site" evidence="5">
    <location>
        <begin position="17"/>
        <end position="22"/>
    </location>
    <ligand>
        <name>ATP</name>
        <dbReference type="ChEBI" id="CHEBI:30616"/>
    </ligand>
</feature>
<protein>
    <recommendedName>
        <fullName evidence="5 6">Dephospho-CoA kinase</fullName>
        <ecNumber evidence="5 6">2.7.1.24</ecNumber>
    </recommendedName>
    <alternativeName>
        <fullName evidence="5">Dephosphocoenzyme A kinase</fullName>
    </alternativeName>
</protein>